<dbReference type="Gene3D" id="3.90.1150.10">
    <property type="entry name" value="Aspartate Aminotransferase, domain 1"/>
    <property type="match status" value="1"/>
</dbReference>
<evidence type="ECO:0000256" key="4">
    <source>
        <dbReference type="ARBA" id="ARBA00022679"/>
    </source>
</evidence>
<dbReference type="CDD" id="cd00609">
    <property type="entry name" value="AAT_like"/>
    <property type="match status" value="1"/>
</dbReference>
<reference evidence="12" key="1">
    <citation type="submission" date="2015-10" db="EMBL/GenBank/DDBJ databases">
        <title>Daphnia magna gene sets from two clonal populations assembled and annotated with EvidentialGene.</title>
        <authorList>
            <person name="Gilbert D."/>
            <person name="Podicheti R."/>
            <person name="Orsini L."/>
            <person name="Colbourne J."/>
            <person name="Pfrender M."/>
        </authorList>
    </citation>
    <scope>NUCLEOTIDE SEQUENCE</scope>
</reference>
<evidence type="ECO:0000256" key="6">
    <source>
        <dbReference type="ARBA" id="ARBA00025708"/>
    </source>
</evidence>
<keyword evidence="3 12" id="KW-0032">Aminotransferase</keyword>
<dbReference type="InterPro" id="IPR004839">
    <property type="entry name" value="Aminotransferase_I/II_large"/>
</dbReference>
<evidence type="ECO:0000256" key="1">
    <source>
        <dbReference type="ARBA" id="ARBA00001933"/>
    </source>
</evidence>
<dbReference type="PANTHER" id="PTHR11751">
    <property type="entry name" value="ALANINE AMINOTRANSFERASE"/>
    <property type="match status" value="1"/>
</dbReference>
<dbReference type="GO" id="GO:0030170">
    <property type="term" value="F:pyridoxal phosphate binding"/>
    <property type="evidence" value="ECO:0007669"/>
    <property type="project" value="InterPro"/>
</dbReference>
<evidence type="ECO:0000256" key="7">
    <source>
        <dbReference type="ARBA" id="ARBA00025785"/>
    </source>
</evidence>
<comment type="similarity">
    <text evidence="7">Belongs to the class-I pyridoxal-phosphate-dependent aminotransferase family. Alanine aminotransferase subfamily.</text>
</comment>
<evidence type="ECO:0000313" key="12">
    <source>
        <dbReference type="EMBL" id="JAJ11279.1"/>
    </source>
</evidence>
<comment type="pathway">
    <text evidence="6">Amino-acid degradation; L-alanine degradation via transaminase pathway; pyruvate from L-alanine: step 1/1.</text>
</comment>
<dbReference type="UniPathway" id="UPA00528">
    <property type="reaction ID" value="UER00586"/>
</dbReference>
<dbReference type="EMBL" id="GDIP01212123">
    <property type="protein sequence ID" value="JAJ11279.1"/>
    <property type="molecule type" value="Transcribed_RNA"/>
</dbReference>
<dbReference type="InterPro" id="IPR045088">
    <property type="entry name" value="ALAT1/2-like"/>
</dbReference>
<evidence type="ECO:0000256" key="9">
    <source>
        <dbReference type="ARBA" id="ARBA00047412"/>
    </source>
</evidence>
<evidence type="ECO:0000256" key="5">
    <source>
        <dbReference type="ARBA" id="ARBA00022898"/>
    </source>
</evidence>
<dbReference type="GO" id="GO:0042853">
    <property type="term" value="P:L-alanine catabolic process"/>
    <property type="evidence" value="ECO:0007669"/>
    <property type="project" value="UniProtKB-UniPathway"/>
</dbReference>
<dbReference type="InterPro" id="IPR015422">
    <property type="entry name" value="PyrdxlP-dep_Trfase_small"/>
</dbReference>
<dbReference type="Gene3D" id="1.10.287.1970">
    <property type="match status" value="1"/>
</dbReference>
<sequence>MERCREGRDDDVSDSRHWVGVVQSTFRKWRLQNRPPVSTVPTVVVASRSIVTPTQCLESETSSSLPSRQRSISSPFDHQPTTAPTTLLFSPAAKKQHSVSHFHTHSCQLAQSRKGDSIGREEVIYVRRAMATLAAQSHVDLVLNVDNINPNVKAMEYAVRGPLVIRAGEIEKELAMGVKKPFTEVIKANIGDAQAMGQKPITFIRQVLSLVAYPDLLSSKEFPEDVKSRARAILESSRGSAGCYSDSAGLELVRNHVAQYIERRDGFPADPNNIVLCAGASEGIRSTLKMLSTVSGPRTGIMIPIPQYPLYSASIVEYNMEQAGYYLNEDNDWGLDVSELERAVNEARKRCNVRGIVVINPGNPTGQVLTRDNIVEVIKFAHREKLFIFADEVYQDNVYAHNRKFHSFKKVTKEMGDPYDKLELASFLSCSKGYMGECGLRGGYAEIVNMDPAVKALYLKSISAKLCPTVLGQAVMDCVVNPPQPGEPSYELFSKEKAAVLQSLSERASMIAKSFNSIPGIKCNTVQGAMYAFPEVKIPEKAIAKAKSLGQAPDVFYAFQLLEQTGMCCVPGSGFGQRPGTYHFRTTILPQPEKLQIMLDKFRSFQESFMKEYQ</sequence>
<reference evidence="12" key="2">
    <citation type="submission" date="2015-10" db="EMBL/GenBank/DDBJ databases">
        <authorList>
            <person name="Gilbert D.G."/>
        </authorList>
    </citation>
    <scope>NUCLEOTIDE SEQUENCE</scope>
</reference>
<dbReference type="AlphaFoldDB" id="A0A0P5UE15"/>
<dbReference type="FunFam" id="1.10.287.1970:FF:000001">
    <property type="entry name" value="Alanine aminotransferase 2"/>
    <property type="match status" value="1"/>
</dbReference>
<comment type="catalytic activity">
    <reaction evidence="9">
        <text>L-alanine + 2-oxoglutarate = pyruvate + L-glutamate</text>
        <dbReference type="Rhea" id="RHEA:19453"/>
        <dbReference type="ChEBI" id="CHEBI:15361"/>
        <dbReference type="ChEBI" id="CHEBI:16810"/>
        <dbReference type="ChEBI" id="CHEBI:29985"/>
        <dbReference type="ChEBI" id="CHEBI:57972"/>
        <dbReference type="EC" id="2.6.1.2"/>
    </reaction>
</comment>
<evidence type="ECO:0000259" key="11">
    <source>
        <dbReference type="Pfam" id="PF00155"/>
    </source>
</evidence>
<dbReference type="FunFam" id="3.40.640.10:FF:000012">
    <property type="entry name" value="alanine aminotransferase 2"/>
    <property type="match status" value="1"/>
</dbReference>
<dbReference type="PANTHER" id="PTHR11751:SF29">
    <property type="entry name" value="ALANINE TRANSAMINASE"/>
    <property type="match status" value="1"/>
</dbReference>
<evidence type="ECO:0000256" key="2">
    <source>
        <dbReference type="ARBA" id="ARBA00011738"/>
    </source>
</evidence>
<accession>A0A0P5UE15</accession>
<comment type="cofactor">
    <cofactor evidence="1">
        <name>pyridoxal 5'-phosphate</name>
        <dbReference type="ChEBI" id="CHEBI:597326"/>
    </cofactor>
</comment>
<evidence type="ECO:0000256" key="8">
    <source>
        <dbReference type="ARBA" id="ARBA00026106"/>
    </source>
</evidence>
<proteinExistence type="inferred from homology"/>
<feature type="domain" description="Aminotransferase class I/classII large" evidence="11">
    <location>
        <begin position="222"/>
        <end position="601"/>
    </location>
</feature>
<dbReference type="OrthoDB" id="1732682at2759"/>
<protein>
    <recommendedName>
        <fullName evidence="8">alanine transaminase</fullName>
        <ecNumber evidence="8">2.6.1.2</ecNumber>
    </recommendedName>
</protein>
<dbReference type="InterPro" id="IPR015424">
    <property type="entry name" value="PyrdxlP-dep_Trfase"/>
</dbReference>
<feature type="region of interest" description="Disordered" evidence="10">
    <location>
        <begin position="56"/>
        <end position="82"/>
    </location>
</feature>
<keyword evidence="5" id="KW-0663">Pyridoxal phosphate</keyword>
<evidence type="ECO:0000256" key="3">
    <source>
        <dbReference type="ARBA" id="ARBA00022576"/>
    </source>
</evidence>
<dbReference type="Pfam" id="PF00155">
    <property type="entry name" value="Aminotran_1_2"/>
    <property type="match status" value="1"/>
</dbReference>
<dbReference type="GO" id="GO:0004021">
    <property type="term" value="F:L-alanine:2-oxoglutarate aminotransferase activity"/>
    <property type="evidence" value="ECO:0007669"/>
    <property type="project" value="UniProtKB-EC"/>
</dbReference>
<organism evidence="12">
    <name type="scientific">Daphnia magna</name>
    <dbReference type="NCBI Taxonomy" id="35525"/>
    <lineage>
        <taxon>Eukaryota</taxon>
        <taxon>Metazoa</taxon>
        <taxon>Ecdysozoa</taxon>
        <taxon>Arthropoda</taxon>
        <taxon>Crustacea</taxon>
        <taxon>Branchiopoda</taxon>
        <taxon>Diplostraca</taxon>
        <taxon>Cladocera</taxon>
        <taxon>Anomopoda</taxon>
        <taxon>Daphniidae</taxon>
        <taxon>Daphnia</taxon>
    </lineage>
</organism>
<dbReference type="EC" id="2.6.1.2" evidence="8"/>
<dbReference type="InterPro" id="IPR015421">
    <property type="entry name" value="PyrdxlP-dep_Trfase_major"/>
</dbReference>
<dbReference type="SUPFAM" id="SSF53383">
    <property type="entry name" value="PLP-dependent transferases"/>
    <property type="match status" value="1"/>
</dbReference>
<name>A0A0P5UE15_9CRUS</name>
<comment type="subunit">
    <text evidence="2">Homodimer.</text>
</comment>
<dbReference type="FunFam" id="3.90.1150.10:FF:000010">
    <property type="entry name" value="Alanine aminotransferase 2"/>
    <property type="match status" value="1"/>
</dbReference>
<keyword evidence="4 12" id="KW-0808">Transferase</keyword>
<feature type="compositionally biased region" description="Low complexity" evidence="10">
    <location>
        <begin position="57"/>
        <end position="75"/>
    </location>
</feature>
<dbReference type="Gene3D" id="3.40.640.10">
    <property type="entry name" value="Type I PLP-dependent aspartate aminotransferase-like (Major domain)"/>
    <property type="match status" value="1"/>
</dbReference>
<evidence type="ECO:0000256" key="10">
    <source>
        <dbReference type="SAM" id="MobiDB-lite"/>
    </source>
</evidence>